<evidence type="ECO:0000256" key="1">
    <source>
        <dbReference type="ARBA" id="ARBA00023002"/>
    </source>
</evidence>
<gene>
    <name evidence="3" type="ORF">GCM10023214_42670</name>
</gene>
<keyword evidence="4" id="KW-1185">Reference proteome</keyword>
<reference evidence="4" key="1">
    <citation type="journal article" date="2019" name="Int. J. Syst. Evol. Microbiol.">
        <title>The Global Catalogue of Microorganisms (GCM) 10K type strain sequencing project: providing services to taxonomists for standard genome sequencing and annotation.</title>
        <authorList>
            <consortium name="The Broad Institute Genomics Platform"/>
            <consortium name="The Broad Institute Genome Sequencing Center for Infectious Disease"/>
            <person name="Wu L."/>
            <person name="Ma J."/>
        </authorList>
    </citation>
    <scope>NUCLEOTIDE SEQUENCE [LARGE SCALE GENOMIC DNA]</scope>
    <source>
        <strain evidence="4">JCM 18054</strain>
    </source>
</reference>
<keyword evidence="1" id="KW-0560">Oxidoreductase</keyword>
<dbReference type="SUPFAM" id="SSF53720">
    <property type="entry name" value="ALDH-like"/>
    <property type="match status" value="1"/>
</dbReference>
<accession>A0ABP9QV99</accession>
<dbReference type="Pfam" id="PF00171">
    <property type="entry name" value="Aldedh"/>
    <property type="match status" value="1"/>
</dbReference>
<feature type="domain" description="Aldehyde dehydrogenase" evidence="2">
    <location>
        <begin position="15"/>
        <end position="66"/>
    </location>
</feature>
<sequence>MQTYDELLAAVAAREGFEVRDPATGEVLGYAPDRTVEDLSRAVSAARVAQPGWEALGHEERSRLLHVSRVRLCGSGVM</sequence>
<proteinExistence type="predicted"/>
<dbReference type="InterPro" id="IPR016162">
    <property type="entry name" value="Ald_DH_N"/>
</dbReference>
<dbReference type="Gene3D" id="3.40.605.10">
    <property type="entry name" value="Aldehyde Dehydrogenase, Chain A, domain 1"/>
    <property type="match status" value="1"/>
</dbReference>
<organism evidence="3 4">
    <name type="scientific">Amycolatopsis dongchuanensis</name>
    <dbReference type="NCBI Taxonomy" id="1070866"/>
    <lineage>
        <taxon>Bacteria</taxon>
        <taxon>Bacillati</taxon>
        <taxon>Actinomycetota</taxon>
        <taxon>Actinomycetes</taxon>
        <taxon>Pseudonocardiales</taxon>
        <taxon>Pseudonocardiaceae</taxon>
        <taxon>Amycolatopsis</taxon>
    </lineage>
</organism>
<dbReference type="InterPro" id="IPR015590">
    <property type="entry name" value="Aldehyde_DH_dom"/>
</dbReference>
<evidence type="ECO:0000313" key="3">
    <source>
        <dbReference type="EMBL" id="GAA5167831.1"/>
    </source>
</evidence>
<comment type="caution">
    <text evidence="3">The sequence shown here is derived from an EMBL/GenBank/DDBJ whole genome shotgun (WGS) entry which is preliminary data.</text>
</comment>
<dbReference type="Proteomes" id="UP001500192">
    <property type="component" value="Unassembled WGS sequence"/>
</dbReference>
<evidence type="ECO:0000313" key="4">
    <source>
        <dbReference type="Proteomes" id="UP001500192"/>
    </source>
</evidence>
<protein>
    <recommendedName>
        <fullName evidence="2">Aldehyde dehydrogenase domain-containing protein</fullName>
    </recommendedName>
</protein>
<name>A0ABP9QV99_9PSEU</name>
<dbReference type="EMBL" id="BAABIB010000078">
    <property type="protein sequence ID" value="GAA5167831.1"/>
    <property type="molecule type" value="Genomic_DNA"/>
</dbReference>
<dbReference type="RefSeq" id="WP_346054699.1">
    <property type="nucleotide sequence ID" value="NZ_BAABIB010000078.1"/>
</dbReference>
<evidence type="ECO:0000259" key="2">
    <source>
        <dbReference type="Pfam" id="PF00171"/>
    </source>
</evidence>
<dbReference type="InterPro" id="IPR016161">
    <property type="entry name" value="Ald_DH/histidinol_DH"/>
</dbReference>